<dbReference type="PANTHER" id="PTHR11926:SF1395">
    <property type="entry name" value="GLYCOSYLTRANSFERASE"/>
    <property type="match status" value="1"/>
</dbReference>
<sequence length="469" mass="51248">MATAAASRRHVVAVPYPGRGHINPMLVVCRQLAAADAGLAVTVVVTEEWHALLAAAGVPATLPDRVRLATIPNVIPSEHGRGADWVGFIEAVHAKMGEPVERLLDRLERRADAVMVDTYLTWGVAAGAARGIPVCSLWTMPATFFLALYHLDRWPPADGPEGEEGQSCKSLDQYIPFPVLSSVKCSDIKIFRSLALELPMKRVAQVFSNLRKAQCVLFVSFYELESGAINGISQVLPCPIYTVGPSIPLMSLGGNLDKIQREKYSDWLDAQPKNSVLYISFGSYVSMPSSQLEEFAMGLHDSAVRFFWVARDKAVTTTLQQISSDKGLVVPWCDQLKVLSHPSVGGFLSHCGWNSTLEAVFAGVPILASPVAWDQLVNARLVSDEWKIGINLREQRREDGIVSRATISAAVTKLMDLGNGDSLEMRRRAEELRKASHSAIQEGGSSWRSLNSFVRDLAEGKLNVAETSQ</sequence>
<dbReference type="Pfam" id="PF00201">
    <property type="entry name" value="UDPGT"/>
    <property type="match status" value="1"/>
</dbReference>
<dbReference type="FunFam" id="3.40.50.2000:FF:000138">
    <property type="entry name" value="Glycosyltransferase"/>
    <property type="match status" value="1"/>
</dbReference>
<protein>
    <recommendedName>
        <fullName evidence="4">Glycosyltransferase</fullName>
        <ecNumber evidence="4">2.4.1.-</ecNumber>
    </recommendedName>
</protein>
<keyword evidence="2 3" id="KW-0808">Transferase</keyword>
<dbReference type="GO" id="GO:0016757">
    <property type="term" value="F:glycosyltransferase activity"/>
    <property type="evidence" value="ECO:0007669"/>
    <property type="project" value="UniProtKB-KW"/>
</dbReference>
<evidence type="ECO:0000256" key="2">
    <source>
        <dbReference type="ARBA" id="ARBA00022679"/>
    </source>
</evidence>
<gene>
    <name evidence="5" type="ORF">URODEC1_LOCUS51961</name>
</gene>
<dbReference type="AlphaFoldDB" id="A0ABC9A5B2"/>
<keyword evidence="3" id="KW-0328">Glycosyltransferase</keyword>
<evidence type="ECO:0000313" key="6">
    <source>
        <dbReference type="Proteomes" id="UP001497457"/>
    </source>
</evidence>
<reference evidence="5 6" key="2">
    <citation type="submission" date="2024-10" db="EMBL/GenBank/DDBJ databases">
        <authorList>
            <person name="Ryan C."/>
        </authorList>
    </citation>
    <scope>NUCLEOTIDE SEQUENCE [LARGE SCALE GENOMIC DNA]</scope>
</reference>
<dbReference type="EC" id="2.4.1.-" evidence="4"/>
<organism evidence="5 6">
    <name type="scientific">Urochloa decumbens</name>
    <dbReference type="NCBI Taxonomy" id="240449"/>
    <lineage>
        <taxon>Eukaryota</taxon>
        <taxon>Viridiplantae</taxon>
        <taxon>Streptophyta</taxon>
        <taxon>Embryophyta</taxon>
        <taxon>Tracheophyta</taxon>
        <taxon>Spermatophyta</taxon>
        <taxon>Magnoliopsida</taxon>
        <taxon>Liliopsida</taxon>
        <taxon>Poales</taxon>
        <taxon>Poaceae</taxon>
        <taxon>PACMAD clade</taxon>
        <taxon>Panicoideae</taxon>
        <taxon>Panicodae</taxon>
        <taxon>Paniceae</taxon>
        <taxon>Melinidinae</taxon>
        <taxon>Urochloa</taxon>
    </lineage>
</organism>
<name>A0ABC9A5B2_9POAL</name>
<keyword evidence="6" id="KW-1185">Reference proteome</keyword>
<accession>A0ABC9A5B2</accession>
<dbReference type="CDD" id="cd03784">
    <property type="entry name" value="GT1_Gtf-like"/>
    <property type="match status" value="1"/>
</dbReference>
<evidence type="ECO:0000256" key="3">
    <source>
        <dbReference type="RuleBase" id="RU003718"/>
    </source>
</evidence>
<proteinExistence type="inferred from homology"/>
<dbReference type="InterPro" id="IPR035595">
    <property type="entry name" value="UDP_glycos_trans_CS"/>
</dbReference>
<dbReference type="InterPro" id="IPR002213">
    <property type="entry name" value="UDP_glucos_trans"/>
</dbReference>
<dbReference type="EMBL" id="OZ075130">
    <property type="protein sequence ID" value="CAL4973549.1"/>
    <property type="molecule type" value="Genomic_DNA"/>
</dbReference>
<dbReference type="SUPFAM" id="SSF53756">
    <property type="entry name" value="UDP-Glycosyltransferase/glycogen phosphorylase"/>
    <property type="match status" value="1"/>
</dbReference>
<dbReference type="PANTHER" id="PTHR11926">
    <property type="entry name" value="GLUCOSYL/GLUCURONOSYL TRANSFERASES"/>
    <property type="match status" value="1"/>
</dbReference>
<evidence type="ECO:0000313" key="5">
    <source>
        <dbReference type="EMBL" id="CAL4973549.1"/>
    </source>
</evidence>
<dbReference type="Gene3D" id="3.40.50.2000">
    <property type="entry name" value="Glycogen Phosphorylase B"/>
    <property type="match status" value="2"/>
</dbReference>
<evidence type="ECO:0000256" key="1">
    <source>
        <dbReference type="ARBA" id="ARBA00009995"/>
    </source>
</evidence>
<evidence type="ECO:0000256" key="4">
    <source>
        <dbReference type="RuleBase" id="RU362057"/>
    </source>
</evidence>
<comment type="similarity">
    <text evidence="1 3">Belongs to the UDP-glycosyltransferase family.</text>
</comment>
<dbReference type="PROSITE" id="PS00375">
    <property type="entry name" value="UDPGT"/>
    <property type="match status" value="1"/>
</dbReference>
<dbReference type="Proteomes" id="UP001497457">
    <property type="component" value="Chromosome 20rd"/>
</dbReference>
<reference evidence="6" key="1">
    <citation type="submission" date="2024-06" db="EMBL/GenBank/DDBJ databases">
        <authorList>
            <person name="Ryan C."/>
        </authorList>
    </citation>
    <scope>NUCLEOTIDE SEQUENCE [LARGE SCALE GENOMIC DNA]</scope>
</reference>